<feature type="region of interest" description="Disordered" evidence="1">
    <location>
        <begin position="119"/>
        <end position="149"/>
    </location>
</feature>
<organism evidence="3">
    <name type="scientific">Magallana gigas</name>
    <name type="common">Pacific oyster</name>
    <name type="synonym">Crassostrea gigas</name>
    <dbReference type="NCBI Taxonomy" id="29159"/>
    <lineage>
        <taxon>Eukaryota</taxon>
        <taxon>Metazoa</taxon>
        <taxon>Spiralia</taxon>
        <taxon>Lophotrochozoa</taxon>
        <taxon>Mollusca</taxon>
        <taxon>Bivalvia</taxon>
        <taxon>Autobranchia</taxon>
        <taxon>Pteriomorphia</taxon>
        <taxon>Ostreida</taxon>
        <taxon>Ostreoidea</taxon>
        <taxon>Ostreidae</taxon>
        <taxon>Magallana</taxon>
    </lineage>
</organism>
<name>K1Q413_MAGGI</name>
<proteinExistence type="predicted"/>
<dbReference type="HOGENOM" id="CLU_1497658_0_0_1"/>
<dbReference type="AlphaFoldDB" id="K1Q413"/>
<feature type="compositionally biased region" description="Basic and acidic residues" evidence="1">
    <location>
        <begin position="132"/>
        <end position="144"/>
    </location>
</feature>
<gene>
    <name evidence="3" type="ORF">CGI_10011785</name>
</gene>
<dbReference type="InParanoid" id="K1Q413"/>
<keyword evidence="2" id="KW-0732">Signal</keyword>
<reference evidence="3" key="1">
    <citation type="journal article" date="2012" name="Nature">
        <title>The oyster genome reveals stress adaptation and complexity of shell formation.</title>
        <authorList>
            <person name="Zhang G."/>
            <person name="Fang X."/>
            <person name="Guo X."/>
            <person name="Li L."/>
            <person name="Luo R."/>
            <person name="Xu F."/>
            <person name="Yang P."/>
            <person name="Zhang L."/>
            <person name="Wang X."/>
            <person name="Qi H."/>
            <person name="Xiong Z."/>
            <person name="Que H."/>
            <person name="Xie Y."/>
            <person name="Holland P.W."/>
            <person name="Paps J."/>
            <person name="Zhu Y."/>
            <person name="Wu F."/>
            <person name="Chen Y."/>
            <person name="Wang J."/>
            <person name="Peng C."/>
            <person name="Meng J."/>
            <person name="Yang L."/>
            <person name="Liu J."/>
            <person name="Wen B."/>
            <person name="Zhang N."/>
            <person name="Huang Z."/>
            <person name="Zhu Q."/>
            <person name="Feng Y."/>
            <person name="Mount A."/>
            <person name="Hedgecock D."/>
            <person name="Xu Z."/>
            <person name="Liu Y."/>
            <person name="Domazet-Loso T."/>
            <person name="Du Y."/>
            <person name="Sun X."/>
            <person name="Zhang S."/>
            <person name="Liu B."/>
            <person name="Cheng P."/>
            <person name="Jiang X."/>
            <person name="Li J."/>
            <person name="Fan D."/>
            <person name="Wang W."/>
            <person name="Fu W."/>
            <person name="Wang T."/>
            <person name="Wang B."/>
            <person name="Zhang J."/>
            <person name="Peng Z."/>
            <person name="Li Y."/>
            <person name="Li N."/>
            <person name="Wang J."/>
            <person name="Chen M."/>
            <person name="He Y."/>
            <person name="Tan F."/>
            <person name="Song X."/>
            <person name="Zheng Q."/>
            <person name="Huang R."/>
            <person name="Yang H."/>
            <person name="Du X."/>
            <person name="Chen L."/>
            <person name="Yang M."/>
            <person name="Gaffney P.M."/>
            <person name="Wang S."/>
            <person name="Luo L."/>
            <person name="She Z."/>
            <person name="Ming Y."/>
            <person name="Huang W."/>
            <person name="Zhang S."/>
            <person name="Huang B."/>
            <person name="Zhang Y."/>
            <person name="Qu T."/>
            <person name="Ni P."/>
            <person name="Miao G."/>
            <person name="Wang J."/>
            <person name="Wang Q."/>
            <person name="Steinberg C.E."/>
            <person name="Wang H."/>
            <person name="Li N."/>
            <person name="Qian L."/>
            <person name="Zhang G."/>
            <person name="Li Y."/>
            <person name="Yang H."/>
            <person name="Liu X."/>
            <person name="Wang J."/>
            <person name="Yin Y."/>
            <person name="Wang J."/>
        </authorList>
    </citation>
    <scope>NUCLEOTIDE SEQUENCE [LARGE SCALE GENOMIC DNA]</scope>
    <source>
        <strain evidence="3">05x7-T-G4-1.051#20</strain>
    </source>
</reference>
<sequence>MIAACWIALLTLTVAGYARGTCMRYEKEGGSNTGNGVETPVTECTYSDQNGKTIEINVNATYRHLTDCTDCKCLTSGVVECCGFGSKAGKMVVPSACTLVKVNNCESKLVLKSDERTPCKAEPVYPSSTESLDSRQKSGTKENENAGNSLTSHGAIDVCIKKMMKHHDGVEFCGIISGFE</sequence>
<evidence type="ECO:0000313" key="3">
    <source>
        <dbReference type="EMBL" id="EKC28578.1"/>
    </source>
</evidence>
<accession>K1Q413</accession>
<feature type="chain" id="PRO_5043825562" evidence="2">
    <location>
        <begin position="21"/>
        <end position="180"/>
    </location>
</feature>
<evidence type="ECO:0000256" key="2">
    <source>
        <dbReference type="SAM" id="SignalP"/>
    </source>
</evidence>
<dbReference type="EMBL" id="JH816971">
    <property type="protein sequence ID" value="EKC28578.1"/>
    <property type="molecule type" value="Genomic_DNA"/>
</dbReference>
<protein>
    <submittedName>
        <fullName evidence="3">Uncharacterized protein</fullName>
    </submittedName>
</protein>
<feature type="signal peptide" evidence="2">
    <location>
        <begin position="1"/>
        <end position="20"/>
    </location>
</feature>
<evidence type="ECO:0000256" key="1">
    <source>
        <dbReference type="SAM" id="MobiDB-lite"/>
    </source>
</evidence>